<dbReference type="NCBIfam" id="NF033559">
    <property type="entry name" value="transpos_IS1634"/>
    <property type="match status" value="1"/>
</dbReference>
<organism evidence="1 2">
    <name type="scientific">Candidatus Viridilinea mediisalina</name>
    <dbReference type="NCBI Taxonomy" id="2024553"/>
    <lineage>
        <taxon>Bacteria</taxon>
        <taxon>Bacillati</taxon>
        <taxon>Chloroflexota</taxon>
        <taxon>Chloroflexia</taxon>
        <taxon>Chloroflexales</taxon>
        <taxon>Chloroflexineae</taxon>
        <taxon>Oscillochloridaceae</taxon>
        <taxon>Candidatus Viridilinea</taxon>
    </lineage>
</organism>
<dbReference type="OrthoDB" id="148767at2"/>
<accession>A0A2A6REK4</accession>
<reference evidence="2" key="1">
    <citation type="submission" date="2017-08" db="EMBL/GenBank/DDBJ databases">
        <authorList>
            <person name="Grouzdev D.S."/>
            <person name="Gaisin V.A."/>
            <person name="Rysina M.S."/>
            <person name="Gorlenko V.M."/>
        </authorList>
    </citation>
    <scope>NUCLEOTIDE SEQUENCE [LARGE SCALE GENOMIC DNA]</scope>
    <source>
        <strain evidence="2">Kir15-3F</strain>
    </source>
</reference>
<keyword evidence="2" id="KW-1185">Reference proteome</keyword>
<comment type="caution">
    <text evidence="1">The sequence shown here is derived from an EMBL/GenBank/DDBJ whole genome shotgun (WGS) entry which is preliminary data.</text>
</comment>
<dbReference type="AlphaFoldDB" id="A0A2A6REK4"/>
<sequence>MHIQEHIDAHWTPHREWEGLSYGQLAVIFLIFLIHERDHRLSALEPWVAEHLPTLLAVTGWPIRVQDATDDRLGRLLYILGEDPDQATTMQQGLGRHLIRVYDLPTEIARMDTTSFSVHHAPDEEAQGLRAAALLRFGYRKDKRPDLLQFKQALTTLDPGGVPLLSTTVPGNCADDPLYIPAWLDLVALLGHANFLFVADSKASALETRATIAHGGGRSLSPLPMTGDVPAWLREQVTNQPESMMETITLPPTLSDPDTPRTVGKGFVILRTMRGLTAEGVEVVWKERWMVVQSTAYAERQRTAFDARVRKVNAQIERMQPKADERAGDVEARIMKVLDDKGMRDYFTVSVRETPITRRKKAGRGRPSADTPVIETTTYLVHVTITRNEPAIAADRTMLGWRVYVTNATAEEVSLTRAMGIYREEWTVERPMHELKRGAVPVLPLFLQYDERIRGIMVLFLIALQVLTLLEWQARRTLAEEASTAICFFTLDYRNFDTLLALIKCDFRVSVRNAAQAQHEVGGDLATYTPMIRSTQRSCNLLTAISIPPNYFTKYGLLYAGTMMRCVPKKSRPN</sequence>
<dbReference type="Proteomes" id="UP000220527">
    <property type="component" value="Unassembled WGS sequence"/>
</dbReference>
<evidence type="ECO:0000313" key="2">
    <source>
        <dbReference type="Proteomes" id="UP000220527"/>
    </source>
</evidence>
<dbReference type="PANTHER" id="PTHR34614">
    <property type="match status" value="1"/>
</dbReference>
<name>A0A2A6REK4_9CHLR</name>
<evidence type="ECO:0008006" key="3">
    <source>
        <dbReference type="Google" id="ProtNLM"/>
    </source>
</evidence>
<evidence type="ECO:0000313" key="1">
    <source>
        <dbReference type="EMBL" id="PDW01033.1"/>
    </source>
</evidence>
<protein>
    <recommendedName>
        <fullName evidence="3">Transposase IS4-like domain-containing protein</fullName>
    </recommendedName>
</protein>
<dbReference type="InterPro" id="IPR047654">
    <property type="entry name" value="IS1634_transpos"/>
</dbReference>
<gene>
    <name evidence="1" type="ORF">CJ255_19725</name>
</gene>
<dbReference type="PANTHER" id="PTHR34614:SF2">
    <property type="entry name" value="TRANSPOSASE IS4-LIKE DOMAIN-CONTAINING PROTEIN"/>
    <property type="match status" value="1"/>
</dbReference>
<dbReference type="RefSeq" id="WP_097645803.1">
    <property type="nucleotide sequence ID" value="NZ_NQWI01000154.1"/>
</dbReference>
<proteinExistence type="predicted"/>
<dbReference type="EMBL" id="NQWI01000154">
    <property type="protein sequence ID" value="PDW01033.1"/>
    <property type="molecule type" value="Genomic_DNA"/>
</dbReference>